<accession>A0ABX0SCH2</accession>
<keyword evidence="1" id="KW-0456">Lyase</keyword>
<gene>
    <name evidence="1" type="ORF">FB473_000679</name>
</gene>
<dbReference type="GO" id="GO:0008473">
    <property type="term" value="F:ornithine cyclodeaminase activity"/>
    <property type="evidence" value="ECO:0007669"/>
    <property type="project" value="UniProtKB-EC"/>
</dbReference>
<dbReference type="SUPFAM" id="SSF51735">
    <property type="entry name" value="NAD(P)-binding Rossmann-fold domains"/>
    <property type="match status" value="1"/>
</dbReference>
<dbReference type="Gene3D" id="3.30.1780.10">
    <property type="entry name" value="ornithine cyclodeaminase, domain 1"/>
    <property type="match status" value="1"/>
</dbReference>
<sequence>MTTITLDEDDVRQAVSMPAAIDAIRRGFVGLAAGEFEMPVRTVLRDGQFLVMSAHHRPSATAMVKTLSLNFSRVPAISGTVVWSEAARADHLVAPAGVVTALRTGAAVGVATDLLAVPDASRLTLFGVGGQAADQVRAVRAVRPIHRLTVVNTDPGRARRFLEALGPELSGIDVRITTDPVEAVADADVVCCATNTSEPLFPASALPRRVHVNAIGAYRPTMRELPDELLADSFIVVDEIGAILEESGEIIHALRAGALAVDDLVELGSALRSAPSTRAPRTVFKSVGIAMQDWVIARLLADAYLG</sequence>
<proteinExistence type="predicted"/>
<dbReference type="Proteomes" id="UP000749311">
    <property type="component" value="Unassembled WGS sequence"/>
</dbReference>
<dbReference type="PANTHER" id="PTHR13812:SF19">
    <property type="entry name" value="KETIMINE REDUCTASE MU-CRYSTALLIN"/>
    <property type="match status" value="1"/>
</dbReference>
<reference evidence="1 2" key="1">
    <citation type="submission" date="2020-02" db="EMBL/GenBank/DDBJ databases">
        <title>Sequencing the genomes of 1000 actinobacteria strains.</title>
        <authorList>
            <person name="Klenk H.-P."/>
        </authorList>
    </citation>
    <scope>NUCLEOTIDE SEQUENCE [LARGE SCALE GENOMIC DNA]</scope>
    <source>
        <strain evidence="1 2">DSM 19609</strain>
    </source>
</reference>
<dbReference type="InterPro" id="IPR003462">
    <property type="entry name" value="ODC_Mu_crystall"/>
</dbReference>
<dbReference type="InterPro" id="IPR036291">
    <property type="entry name" value="NAD(P)-bd_dom_sf"/>
</dbReference>
<dbReference type="Gene3D" id="3.40.50.720">
    <property type="entry name" value="NAD(P)-binding Rossmann-like Domain"/>
    <property type="match status" value="1"/>
</dbReference>
<dbReference type="InterPro" id="IPR023401">
    <property type="entry name" value="ODC_N"/>
</dbReference>
<evidence type="ECO:0000313" key="1">
    <source>
        <dbReference type="EMBL" id="NIH56034.1"/>
    </source>
</evidence>
<organism evidence="1 2">
    <name type="scientific">Brooklawnia cerclae</name>
    <dbReference type="NCBI Taxonomy" id="349934"/>
    <lineage>
        <taxon>Bacteria</taxon>
        <taxon>Bacillati</taxon>
        <taxon>Actinomycetota</taxon>
        <taxon>Actinomycetes</taxon>
        <taxon>Propionibacteriales</taxon>
        <taxon>Propionibacteriaceae</taxon>
        <taxon>Brooklawnia</taxon>
    </lineage>
</organism>
<dbReference type="RefSeq" id="WP_167164849.1">
    <property type="nucleotide sequence ID" value="NZ_BAAAOO010000002.1"/>
</dbReference>
<keyword evidence="2" id="KW-1185">Reference proteome</keyword>
<evidence type="ECO:0000313" key="2">
    <source>
        <dbReference type="Proteomes" id="UP000749311"/>
    </source>
</evidence>
<dbReference type="EC" id="4.3.1.12" evidence="1"/>
<dbReference type="PANTHER" id="PTHR13812">
    <property type="entry name" value="KETIMINE REDUCTASE MU-CRYSTALLIN"/>
    <property type="match status" value="1"/>
</dbReference>
<comment type="caution">
    <text evidence="1">The sequence shown here is derived from an EMBL/GenBank/DDBJ whole genome shotgun (WGS) entry which is preliminary data.</text>
</comment>
<dbReference type="EMBL" id="JAAMOZ010000001">
    <property type="protein sequence ID" value="NIH56034.1"/>
    <property type="molecule type" value="Genomic_DNA"/>
</dbReference>
<name>A0ABX0SCH2_9ACTN</name>
<dbReference type="PIRSF" id="PIRSF001439">
    <property type="entry name" value="CryM"/>
    <property type="match status" value="1"/>
</dbReference>
<protein>
    <submittedName>
        <fullName evidence="1">Ornithine cyclodeaminase</fullName>
        <ecNumber evidence="1">4.3.1.12</ecNumber>
    </submittedName>
</protein>
<dbReference type="Pfam" id="PF02423">
    <property type="entry name" value="OCD_Mu_crystall"/>
    <property type="match status" value="1"/>
</dbReference>